<evidence type="ECO:0000313" key="2">
    <source>
        <dbReference type="Proteomes" id="UP000276133"/>
    </source>
</evidence>
<reference evidence="1 2" key="1">
    <citation type="journal article" date="2018" name="Sci. Rep.">
        <title>Genomic signatures of local adaptation to the degree of environmental predictability in rotifers.</title>
        <authorList>
            <person name="Franch-Gras L."/>
            <person name="Hahn C."/>
            <person name="Garcia-Roger E.M."/>
            <person name="Carmona M.J."/>
            <person name="Serra M."/>
            <person name="Gomez A."/>
        </authorList>
    </citation>
    <scope>NUCLEOTIDE SEQUENCE [LARGE SCALE GENOMIC DNA]</scope>
    <source>
        <strain evidence="1">HYR1</strain>
    </source>
</reference>
<keyword evidence="2" id="KW-1185">Reference proteome</keyword>
<sequence length="147" mass="16872">YSKVELIHGYQFLASNKLDSPESGTRLGQLSIERQLVRNCGARYNFFTKRTAGNWNALDVETRIINCLVLTEQSNVDKQTNNLTFRMENMDRKCWSHAVKAGYLPIPLYPNLSQFIWDKFIPTTLSLSELDLNLSVLIILESFVIPT</sequence>
<evidence type="ECO:0000313" key="1">
    <source>
        <dbReference type="EMBL" id="RNA14463.1"/>
    </source>
</evidence>
<dbReference type="AlphaFoldDB" id="A0A3M7QT55"/>
<comment type="caution">
    <text evidence="1">The sequence shown here is derived from an EMBL/GenBank/DDBJ whole genome shotgun (WGS) entry which is preliminary data.</text>
</comment>
<accession>A0A3M7QT55</accession>
<gene>
    <name evidence="1" type="ORF">BpHYR1_047658</name>
</gene>
<dbReference type="Proteomes" id="UP000276133">
    <property type="component" value="Unassembled WGS sequence"/>
</dbReference>
<feature type="non-terminal residue" evidence="1">
    <location>
        <position position="1"/>
    </location>
</feature>
<organism evidence="1 2">
    <name type="scientific">Brachionus plicatilis</name>
    <name type="common">Marine rotifer</name>
    <name type="synonym">Brachionus muelleri</name>
    <dbReference type="NCBI Taxonomy" id="10195"/>
    <lineage>
        <taxon>Eukaryota</taxon>
        <taxon>Metazoa</taxon>
        <taxon>Spiralia</taxon>
        <taxon>Gnathifera</taxon>
        <taxon>Rotifera</taxon>
        <taxon>Eurotatoria</taxon>
        <taxon>Monogononta</taxon>
        <taxon>Pseudotrocha</taxon>
        <taxon>Ploima</taxon>
        <taxon>Brachionidae</taxon>
        <taxon>Brachionus</taxon>
    </lineage>
</organism>
<protein>
    <submittedName>
        <fullName evidence="1">Uncharacterized protein</fullName>
    </submittedName>
</protein>
<name>A0A3M7QT55_BRAPC</name>
<proteinExistence type="predicted"/>
<dbReference type="EMBL" id="REGN01005178">
    <property type="protein sequence ID" value="RNA14463.1"/>
    <property type="molecule type" value="Genomic_DNA"/>
</dbReference>